<evidence type="ECO:0000256" key="7">
    <source>
        <dbReference type="ARBA" id="ARBA00022574"/>
    </source>
</evidence>
<dbReference type="PANTHER" id="PTHR16047">
    <property type="entry name" value="RFWD3 PROTEIN"/>
    <property type="match status" value="1"/>
</dbReference>
<keyword evidence="8" id="KW-0808">Transferase</keyword>
<dbReference type="SUPFAM" id="SSF57850">
    <property type="entry name" value="RING/U-box"/>
    <property type="match status" value="1"/>
</dbReference>
<dbReference type="InterPro" id="IPR013083">
    <property type="entry name" value="Znf_RING/FYVE/PHD"/>
</dbReference>
<organism evidence="21 22">
    <name type="scientific">Macrostomum lignano</name>
    <dbReference type="NCBI Taxonomy" id="282301"/>
    <lineage>
        <taxon>Eukaryota</taxon>
        <taxon>Metazoa</taxon>
        <taxon>Spiralia</taxon>
        <taxon>Lophotrochozoa</taxon>
        <taxon>Platyhelminthes</taxon>
        <taxon>Rhabditophora</taxon>
        <taxon>Macrostomorpha</taxon>
        <taxon>Macrostomida</taxon>
        <taxon>Macrostomidae</taxon>
        <taxon>Macrostomum</taxon>
    </lineage>
</organism>
<gene>
    <name evidence="21" type="ORF">BOX15_Mlig032125g1</name>
</gene>
<evidence type="ECO:0000256" key="18">
    <source>
        <dbReference type="SAM" id="Coils"/>
    </source>
</evidence>
<evidence type="ECO:0000256" key="2">
    <source>
        <dbReference type="ARBA" id="ARBA00004322"/>
    </source>
</evidence>
<keyword evidence="10" id="KW-0227">DNA damage</keyword>
<evidence type="ECO:0000256" key="17">
    <source>
        <dbReference type="PROSITE-ProRule" id="PRU00221"/>
    </source>
</evidence>
<dbReference type="EC" id="2.3.2.27" evidence="5"/>
<dbReference type="InterPro" id="IPR037381">
    <property type="entry name" value="RFWD3"/>
</dbReference>
<protein>
    <recommendedName>
        <fullName evidence="5">RING-type E3 ubiquitin transferase</fullName>
        <ecNumber evidence="5">2.3.2.27</ecNumber>
    </recommendedName>
</protein>
<evidence type="ECO:0000256" key="9">
    <source>
        <dbReference type="ARBA" id="ARBA00022737"/>
    </source>
</evidence>
<keyword evidence="6" id="KW-0963">Cytoplasm</keyword>
<keyword evidence="7 17" id="KW-0853">WD repeat</keyword>
<keyword evidence="15" id="KW-0539">Nucleus</keyword>
<keyword evidence="22" id="KW-1185">Reference proteome</keyword>
<evidence type="ECO:0000256" key="4">
    <source>
        <dbReference type="ARBA" id="ARBA00004906"/>
    </source>
</evidence>
<dbReference type="SUPFAM" id="SSF50978">
    <property type="entry name" value="WD40 repeat-like"/>
    <property type="match status" value="1"/>
</dbReference>
<dbReference type="STRING" id="282301.A0A267DN52"/>
<evidence type="ECO:0000256" key="15">
    <source>
        <dbReference type="ARBA" id="ARBA00023242"/>
    </source>
</evidence>
<sequence>MAEGVSISAPNLIYGGPSTSQNSSSTNTESNRNSNNNNINHADGNSSSASLFESRSDTSETSSVVLEDGNQNPTVGLATEQAQQDDNETEQQEVNVVIDINDENANATTNNNNNDNDADNYDNEPQNDALVGEIIDLTDDVPGQIHLPQPIMIEDLDNDDNELDDFLVIDDLRRSTSNSRRRVTAPPDARTSSRRRQQQRLDSHPESGASNSRVIVKKRRLSDGEGPSGSGTTAASLSPPQPADEGCTICFEPWTSSGEHRVCALRCGHLFGKSCVERWLETRQQCPQCNRNCRRHEVLPLYVTNLRAVDNSENEALKLEIDKIKRAKLTAEQEAGDMRLRLDMLRDENRRLSRQLEFYRSHSSKLTIDLTDAGGETCSYHLEDNVMISQVGECRVLALNQQLDVLCISQPSRNPLFRGYGLRKLDLVDFRNSSYIHLHTNKLRDACFNPEGTLLLTASMDKQIRLTGFHSEQTVCYFDCPTAVWSCCWSPYDPNQFYAGLANGRVMCFDMRHIGSHVSVLPCAEEPPSVTSVVSMASLPAGAPAAGVAAPSALLAGQFDRLSLYRRPAAVAAAAAAATEADNHQAALLPMPGPGSGQQLAWLAADPDSRHVLLTHRPTANHQQQQPQQQRPGVEHSVYSLDFIRTSADSSDSTATMESALRPLSRIRAGQSMKLLARSRLFQQASRSGGALTVAAGDEATCRLNLWDAATGEKLQSMARLPSPVLDIAPVRHGRFLACLTEQSVYVYKDTKAE</sequence>
<name>A0A267DN52_9PLAT</name>
<dbReference type="AlphaFoldDB" id="A0A267DN52"/>
<evidence type="ECO:0000256" key="12">
    <source>
        <dbReference type="ARBA" id="ARBA00022786"/>
    </source>
</evidence>
<evidence type="ECO:0000256" key="5">
    <source>
        <dbReference type="ARBA" id="ARBA00012483"/>
    </source>
</evidence>
<feature type="compositionally biased region" description="Low complexity" evidence="19">
    <location>
        <begin position="18"/>
        <end position="47"/>
    </location>
</feature>
<evidence type="ECO:0000256" key="1">
    <source>
        <dbReference type="ARBA" id="ARBA00000900"/>
    </source>
</evidence>
<evidence type="ECO:0000313" key="22">
    <source>
        <dbReference type="Proteomes" id="UP000215902"/>
    </source>
</evidence>
<dbReference type="PROSITE" id="PS50082">
    <property type="entry name" value="WD_REPEATS_2"/>
    <property type="match status" value="1"/>
</dbReference>
<keyword evidence="12" id="KW-0833">Ubl conjugation pathway</keyword>
<evidence type="ECO:0000313" key="21">
    <source>
        <dbReference type="EMBL" id="PAA50104.1"/>
    </source>
</evidence>
<dbReference type="Gene3D" id="2.130.10.10">
    <property type="entry name" value="YVTN repeat-like/Quinoprotein amine dehydrogenase"/>
    <property type="match status" value="1"/>
</dbReference>
<keyword evidence="11 16" id="KW-0479">Metal-binding</keyword>
<keyword evidence="9" id="KW-0677">Repeat</keyword>
<reference evidence="21 22" key="1">
    <citation type="submission" date="2017-06" db="EMBL/GenBank/DDBJ databases">
        <title>A platform for efficient transgenesis in Macrostomum lignano, a flatworm model organism for stem cell research.</title>
        <authorList>
            <person name="Berezikov E."/>
        </authorList>
    </citation>
    <scope>NUCLEOTIDE SEQUENCE [LARGE SCALE GENOMIC DNA]</scope>
    <source>
        <strain evidence="21">DV1</strain>
        <tissue evidence="21">Whole organism</tissue>
    </source>
</reference>
<evidence type="ECO:0000256" key="16">
    <source>
        <dbReference type="PROSITE-ProRule" id="PRU00175"/>
    </source>
</evidence>
<evidence type="ECO:0000256" key="14">
    <source>
        <dbReference type="ARBA" id="ARBA00023204"/>
    </source>
</evidence>
<dbReference type="Pfam" id="PF13639">
    <property type="entry name" value="zf-RING_2"/>
    <property type="match status" value="1"/>
</dbReference>
<dbReference type="InterPro" id="IPR056527">
    <property type="entry name" value="WD40_RFWD3"/>
</dbReference>
<dbReference type="GO" id="GO:0016567">
    <property type="term" value="P:protein ubiquitination"/>
    <property type="evidence" value="ECO:0007669"/>
    <property type="project" value="InterPro"/>
</dbReference>
<feature type="coiled-coil region" evidence="18">
    <location>
        <begin position="314"/>
        <end position="362"/>
    </location>
</feature>
<evidence type="ECO:0000259" key="20">
    <source>
        <dbReference type="PROSITE" id="PS50089"/>
    </source>
</evidence>
<keyword evidence="18" id="KW-0175">Coiled coil</keyword>
<evidence type="ECO:0000256" key="19">
    <source>
        <dbReference type="SAM" id="MobiDB-lite"/>
    </source>
</evidence>
<feature type="region of interest" description="Disordered" evidence="19">
    <location>
        <begin position="1"/>
        <end position="73"/>
    </location>
</feature>
<dbReference type="InterPro" id="IPR001841">
    <property type="entry name" value="Znf_RING"/>
</dbReference>
<dbReference type="InterPro" id="IPR015943">
    <property type="entry name" value="WD40/YVTN_repeat-like_dom_sf"/>
</dbReference>
<dbReference type="SMART" id="SM00320">
    <property type="entry name" value="WD40"/>
    <property type="match status" value="3"/>
</dbReference>
<dbReference type="Gene3D" id="3.30.40.10">
    <property type="entry name" value="Zinc/RING finger domain, C3HC4 (zinc finger)"/>
    <property type="match status" value="1"/>
</dbReference>
<feature type="region of interest" description="Disordered" evidence="19">
    <location>
        <begin position="104"/>
        <end position="126"/>
    </location>
</feature>
<dbReference type="GO" id="GO:0005737">
    <property type="term" value="C:cytoplasm"/>
    <property type="evidence" value="ECO:0007669"/>
    <property type="project" value="UniProtKB-SubCell"/>
</dbReference>
<feature type="repeat" description="WD" evidence="17">
    <location>
        <begin position="436"/>
        <end position="466"/>
    </location>
</feature>
<dbReference type="InterPro" id="IPR001680">
    <property type="entry name" value="WD40_rpt"/>
</dbReference>
<dbReference type="EMBL" id="NIVC01003717">
    <property type="protein sequence ID" value="PAA50104.1"/>
    <property type="molecule type" value="Genomic_DNA"/>
</dbReference>
<evidence type="ECO:0000256" key="6">
    <source>
        <dbReference type="ARBA" id="ARBA00022490"/>
    </source>
</evidence>
<dbReference type="GO" id="GO:0036297">
    <property type="term" value="P:interstrand cross-link repair"/>
    <property type="evidence" value="ECO:0007669"/>
    <property type="project" value="InterPro"/>
</dbReference>
<dbReference type="InterPro" id="IPR036322">
    <property type="entry name" value="WD40_repeat_dom_sf"/>
</dbReference>
<dbReference type="OrthoDB" id="5600418at2759"/>
<dbReference type="CDD" id="cd16450">
    <property type="entry name" value="mRING-C3HGC3_RFWD3"/>
    <property type="match status" value="1"/>
</dbReference>
<evidence type="ECO:0000256" key="11">
    <source>
        <dbReference type="ARBA" id="ARBA00022771"/>
    </source>
</evidence>
<evidence type="ECO:0000256" key="8">
    <source>
        <dbReference type="ARBA" id="ARBA00022679"/>
    </source>
</evidence>
<dbReference type="SMART" id="SM00184">
    <property type="entry name" value="RING"/>
    <property type="match status" value="1"/>
</dbReference>
<feature type="compositionally biased region" description="Polar residues" evidence="19">
    <location>
        <begin position="48"/>
        <end position="73"/>
    </location>
</feature>
<proteinExistence type="predicted"/>
<comment type="caution">
    <text evidence="21">The sequence shown here is derived from an EMBL/GenBank/DDBJ whole genome shotgun (WGS) entry which is preliminary data.</text>
</comment>
<evidence type="ECO:0000256" key="13">
    <source>
        <dbReference type="ARBA" id="ARBA00022833"/>
    </source>
</evidence>
<dbReference type="Proteomes" id="UP000215902">
    <property type="component" value="Unassembled WGS sequence"/>
</dbReference>
<keyword evidence="14" id="KW-0234">DNA repair</keyword>
<feature type="domain" description="RING-type" evidence="20">
    <location>
        <begin position="247"/>
        <end position="290"/>
    </location>
</feature>
<dbReference type="GO" id="GO:0061630">
    <property type="term" value="F:ubiquitin protein ligase activity"/>
    <property type="evidence" value="ECO:0007669"/>
    <property type="project" value="UniProtKB-EC"/>
</dbReference>
<dbReference type="GO" id="GO:0016605">
    <property type="term" value="C:PML body"/>
    <property type="evidence" value="ECO:0007669"/>
    <property type="project" value="UniProtKB-SubCell"/>
</dbReference>
<feature type="compositionally biased region" description="Low complexity" evidence="19">
    <location>
        <begin position="104"/>
        <end position="115"/>
    </location>
</feature>
<comment type="catalytic activity">
    <reaction evidence="1">
        <text>S-ubiquitinyl-[E2 ubiquitin-conjugating enzyme]-L-cysteine + [acceptor protein]-L-lysine = [E2 ubiquitin-conjugating enzyme]-L-cysteine + N(6)-ubiquitinyl-[acceptor protein]-L-lysine.</text>
        <dbReference type="EC" id="2.3.2.27"/>
    </reaction>
</comment>
<dbReference type="PROSITE" id="PS50089">
    <property type="entry name" value="ZF_RING_2"/>
    <property type="match status" value="1"/>
</dbReference>
<evidence type="ECO:0000256" key="10">
    <source>
        <dbReference type="ARBA" id="ARBA00022763"/>
    </source>
</evidence>
<keyword evidence="13" id="KW-0862">Zinc</keyword>
<dbReference type="PANTHER" id="PTHR16047:SF7">
    <property type="entry name" value="E3 UBIQUITIN-PROTEIN LIGASE RFWD3"/>
    <property type="match status" value="1"/>
</dbReference>
<dbReference type="GO" id="GO:0008270">
    <property type="term" value="F:zinc ion binding"/>
    <property type="evidence" value="ECO:0007669"/>
    <property type="project" value="UniProtKB-KW"/>
</dbReference>
<comment type="pathway">
    <text evidence="4">Protein modification; protein ubiquitination.</text>
</comment>
<keyword evidence="11 16" id="KW-0863">Zinc-finger</keyword>
<dbReference type="Pfam" id="PF23419">
    <property type="entry name" value="WD40_RFWD3"/>
    <property type="match status" value="1"/>
</dbReference>
<feature type="region of interest" description="Disordered" evidence="19">
    <location>
        <begin position="176"/>
        <end position="242"/>
    </location>
</feature>
<accession>A0A267DN52</accession>
<comment type="subcellular location">
    <subcellularLocation>
        <location evidence="3">Cytoplasm</location>
    </subcellularLocation>
    <subcellularLocation>
        <location evidence="2">Nucleus</location>
        <location evidence="2">PML body</location>
    </subcellularLocation>
</comment>
<evidence type="ECO:0000256" key="3">
    <source>
        <dbReference type="ARBA" id="ARBA00004496"/>
    </source>
</evidence>